<dbReference type="PANTHER" id="PTHR43549:SF3">
    <property type="entry name" value="MULTIDRUG RESISTANCE PROTEIN YPNP-RELATED"/>
    <property type="match status" value="1"/>
</dbReference>
<feature type="transmembrane region" description="Helical" evidence="7">
    <location>
        <begin position="197"/>
        <end position="222"/>
    </location>
</feature>
<feature type="transmembrane region" description="Helical" evidence="7">
    <location>
        <begin position="415"/>
        <end position="439"/>
    </location>
</feature>
<feature type="transmembrane region" description="Helical" evidence="7">
    <location>
        <begin position="326"/>
        <end position="349"/>
    </location>
</feature>
<evidence type="ECO:0000256" key="4">
    <source>
        <dbReference type="ARBA" id="ARBA00022692"/>
    </source>
</evidence>
<evidence type="ECO:0000256" key="2">
    <source>
        <dbReference type="ARBA" id="ARBA00022448"/>
    </source>
</evidence>
<feature type="transmembrane region" description="Helical" evidence="7">
    <location>
        <begin position="137"/>
        <end position="158"/>
    </location>
</feature>
<evidence type="ECO:0000256" key="7">
    <source>
        <dbReference type="SAM" id="Phobius"/>
    </source>
</evidence>
<evidence type="ECO:0000256" key="6">
    <source>
        <dbReference type="ARBA" id="ARBA00023136"/>
    </source>
</evidence>
<evidence type="ECO:0000256" key="3">
    <source>
        <dbReference type="ARBA" id="ARBA00022475"/>
    </source>
</evidence>
<dbReference type="InterPro" id="IPR052031">
    <property type="entry name" value="Membrane_Transporter-Flippase"/>
</dbReference>
<feature type="transmembrane region" description="Helical" evidence="7">
    <location>
        <begin position="21"/>
        <end position="44"/>
    </location>
</feature>
<dbReference type="InParanoid" id="F4BYU5"/>
<dbReference type="Pfam" id="PF01554">
    <property type="entry name" value="MatE"/>
    <property type="match status" value="2"/>
</dbReference>
<dbReference type="Proteomes" id="UP000007807">
    <property type="component" value="Chromosome"/>
</dbReference>
<name>F4BYU5_METSG</name>
<sequence>MMTDRNSRLIEGPIPKTLIMLTIPMIFGTISMIIFNLTDTFFVGQLGTGQLAAMSFTFPVVLFVNNLAHAVAIGASAVISHSIGEGNRNKVKRLTTDSIVLSLLLVGFIVPIGLLTINPLFHFLGASLEIITYIREYMVIWYLGLVFIVVPMVGTNAIRAAGDTKTPAFIMMFAAGANIILDPILIFGIGPVPRLEIAGAAMATVIARALTLIMSLYFLYYNERMLSFDIPSLNSILVSWIQILYIGLPNAGAMIITPLAAGFITRIVATYGSDAVAGFGIATRMDSFALIVIMALASVVGPFIGQNWGAGKFDRIKSGTKFSYRFSLIWGLIMFIVFAFLGGTVGSIFSDDPEVISVTGLYLSIVPIGYGLYGIVAISTSAMSVLKKPIHAAILTLTQAFILYIPMAYVGSLLIGLWGVFLALPVSYLVSSIVAIYTLNRIIMYREKTVKRVIDQKIIQMEA</sequence>
<keyword evidence="9" id="KW-1185">Reference proteome</keyword>
<dbReference type="AlphaFoldDB" id="F4BYU5"/>
<dbReference type="PIRSF" id="PIRSF006603">
    <property type="entry name" value="DinF"/>
    <property type="match status" value="1"/>
</dbReference>
<comment type="subcellular location">
    <subcellularLocation>
        <location evidence="1">Cell membrane</location>
        <topology evidence="1">Multi-pass membrane protein</topology>
    </subcellularLocation>
</comment>
<dbReference type="InterPro" id="IPR048279">
    <property type="entry name" value="MdtK-like"/>
</dbReference>
<feature type="transmembrane region" description="Helical" evidence="7">
    <location>
        <begin position="99"/>
        <end position="117"/>
    </location>
</feature>
<feature type="transmembrane region" description="Helical" evidence="7">
    <location>
        <begin position="390"/>
        <end position="409"/>
    </location>
</feature>
<keyword evidence="2" id="KW-0813">Transport</keyword>
<keyword evidence="3" id="KW-1003">Cell membrane</keyword>
<dbReference type="PANTHER" id="PTHR43549">
    <property type="entry name" value="MULTIDRUG RESISTANCE PROTEIN YPNP-RELATED"/>
    <property type="match status" value="1"/>
</dbReference>
<dbReference type="GO" id="GO:0015297">
    <property type="term" value="F:antiporter activity"/>
    <property type="evidence" value="ECO:0007669"/>
    <property type="project" value="InterPro"/>
</dbReference>
<reference evidence="8 9" key="1">
    <citation type="journal article" date="2011" name="J. Bacteriol.">
        <title>Complete genome sequence of Methanosaeta concilii, a specialist in aceticlastic methanogenesis.</title>
        <authorList>
            <person name="Barber R.D."/>
            <person name="Zhang L."/>
            <person name="Harnack M."/>
            <person name="Olson M.V."/>
            <person name="Kaul R."/>
            <person name="Ingram-Smith C."/>
            <person name="Smith K.S."/>
        </authorList>
    </citation>
    <scope>NUCLEOTIDE SEQUENCE [LARGE SCALE GENOMIC DNA]</scope>
    <source>
        <strain evidence="9">ATCC 5969 / DSM 3671 / JCM 10134 / NBRC 103675 / OCM 69 / GP-6</strain>
    </source>
</reference>
<keyword evidence="4 7" id="KW-0812">Transmembrane</keyword>
<dbReference type="InterPro" id="IPR002528">
    <property type="entry name" value="MATE_fam"/>
</dbReference>
<protein>
    <submittedName>
        <fullName evidence="8">MATE efflux family protein</fullName>
    </submittedName>
</protein>
<evidence type="ECO:0000256" key="1">
    <source>
        <dbReference type="ARBA" id="ARBA00004651"/>
    </source>
</evidence>
<gene>
    <name evidence="8" type="ordered locus">MCON_0958</name>
</gene>
<dbReference type="STRING" id="990316.MCON_0958"/>
<evidence type="ECO:0000256" key="5">
    <source>
        <dbReference type="ARBA" id="ARBA00022989"/>
    </source>
</evidence>
<feature type="transmembrane region" description="Helical" evidence="7">
    <location>
        <begin position="56"/>
        <end position="79"/>
    </location>
</feature>
<evidence type="ECO:0000313" key="9">
    <source>
        <dbReference type="Proteomes" id="UP000007807"/>
    </source>
</evidence>
<accession>F4BYU5</accession>
<dbReference type="EMBL" id="CP002565">
    <property type="protein sequence ID" value="AEB67722.1"/>
    <property type="molecule type" value="Genomic_DNA"/>
</dbReference>
<dbReference type="HOGENOM" id="CLU_012893_0_1_2"/>
<dbReference type="GO" id="GO:0042910">
    <property type="term" value="F:xenobiotic transmembrane transporter activity"/>
    <property type="evidence" value="ECO:0007669"/>
    <property type="project" value="InterPro"/>
</dbReference>
<feature type="transmembrane region" description="Helical" evidence="7">
    <location>
        <begin position="288"/>
        <end position="305"/>
    </location>
</feature>
<feature type="transmembrane region" description="Helical" evidence="7">
    <location>
        <begin position="355"/>
        <end position="378"/>
    </location>
</feature>
<feature type="transmembrane region" description="Helical" evidence="7">
    <location>
        <begin position="243"/>
        <end position="268"/>
    </location>
</feature>
<dbReference type="NCBIfam" id="TIGR00797">
    <property type="entry name" value="matE"/>
    <property type="match status" value="1"/>
</dbReference>
<feature type="transmembrane region" description="Helical" evidence="7">
    <location>
        <begin position="170"/>
        <end position="191"/>
    </location>
</feature>
<evidence type="ECO:0000313" key="8">
    <source>
        <dbReference type="EMBL" id="AEB67722.1"/>
    </source>
</evidence>
<keyword evidence="5 7" id="KW-1133">Transmembrane helix</keyword>
<dbReference type="CDD" id="cd13149">
    <property type="entry name" value="MATE_like_2"/>
    <property type="match status" value="1"/>
</dbReference>
<dbReference type="GO" id="GO:0005886">
    <property type="term" value="C:plasma membrane"/>
    <property type="evidence" value="ECO:0007669"/>
    <property type="project" value="UniProtKB-SubCell"/>
</dbReference>
<proteinExistence type="predicted"/>
<dbReference type="KEGG" id="mcj:MCON_0958"/>
<organism evidence="8 9">
    <name type="scientific">Methanothrix soehngenii (strain ATCC 5969 / DSM 3671 / JCM 10134 / NBRC 103675 / OCM 69 / GP-6)</name>
    <name type="common">Methanosaeta concilii</name>
    <dbReference type="NCBI Taxonomy" id="990316"/>
    <lineage>
        <taxon>Archaea</taxon>
        <taxon>Methanobacteriati</taxon>
        <taxon>Methanobacteriota</taxon>
        <taxon>Stenosarchaea group</taxon>
        <taxon>Methanomicrobia</taxon>
        <taxon>Methanotrichales</taxon>
        <taxon>Methanotrichaceae</taxon>
        <taxon>Methanothrix</taxon>
    </lineage>
</organism>
<keyword evidence="6 7" id="KW-0472">Membrane</keyword>